<evidence type="ECO:0000313" key="4">
    <source>
        <dbReference type="EMBL" id="MDT8900374.1"/>
    </source>
</evidence>
<dbReference type="Gene3D" id="3.40.50.10810">
    <property type="entry name" value="Tandem AAA-ATPase domain"/>
    <property type="match status" value="1"/>
</dbReference>
<accession>A0ABU3NU79</accession>
<dbReference type="RefSeq" id="WP_413778922.1">
    <property type="nucleotide sequence ID" value="NZ_JAUOZS010000001.1"/>
</dbReference>
<dbReference type="Gene3D" id="3.40.50.300">
    <property type="entry name" value="P-loop containing nucleotide triphosphate hydrolases"/>
    <property type="match status" value="1"/>
</dbReference>
<dbReference type="PANTHER" id="PTHR45766:SF6">
    <property type="entry name" value="SWI_SNF-RELATED MATRIX-ASSOCIATED ACTIN-DEPENDENT REGULATOR OF CHROMATIN SUBFAMILY A-LIKE PROTEIN 1"/>
    <property type="match status" value="1"/>
</dbReference>
<dbReference type="SMART" id="SM00487">
    <property type="entry name" value="DEXDc"/>
    <property type="match status" value="1"/>
</dbReference>
<name>A0ABU3NU79_9FIRM</name>
<gene>
    <name evidence="4" type="ORF">Q4T40_03850</name>
</gene>
<evidence type="ECO:0000259" key="2">
    <source>
        <dbReference type="PROSITE" id="PS51192"/>
    </source>
</evidence>
<dbReference type="InterPro" id="IPR001650">
    <property type="entry name" value="Helicase_C-like"/>
</dbReference>
<dbReference type="CDD" id="cd17919">
    <property type="entry name" value="DEXHc_Snf"/>
    <property type="match status" value="1"/>
</dbReference>
<evidence type="ECO:0000313" key="5">
    <source>
        <dbReference type="Proteomes" id="UP001254848"/>
    </source>
</evidence>
<dbReference type="EMBL" id="JAUOZS010000001">
    <property type="protein sequence ID" value="MDT8900374.1"/>
    <property type="molecule type" value="Genomic_DNA"/>
</dbReference>
<dbReference type="SUPFAM" id="SSF52540">
    <property type="entry name" value="P-loop containing nucleoside triphosphate hydrolases"/>
    <property type="match status" value="2"/>
</dbReference>
<keyword evidence="4" id="KW-0347">Helicase</keyword>
<dbReference type="InterPro" id="IPR027417">
    <property type="entry name" value="P-loop_NTPase"/>
</dbReference>
<dbReference type="GO" id="GO:0016787">
    <property type="term" value="F:hydrolase activity"/>
    <property type="evidence" value="ECO:0007669"/>
    <property type="project" value="UniProtKB-KW"/>
</dbReference>
<dbReference type="CDD" id="cd18793">
    <property type="entry name" value="SF2_C_SNF"/>
    <property type="match status" value="1"/>
</dbReference>
<dbReference type="InterPro" id="IPR000330">
    <property type="entry name" value="SNF2_N"/>
</dbReference>
<dbReference type="InterPro" id="IPR014001">
    <property type="entry name" value="Helicase_ATP-bd"/>
</dbReference>
<dbReference type="PANTHER" id="PTHR45766">
    <property type="entry name" value="DNA ANNEALING HELICASE AND ENDONUCLEASE ZRANB3 FAMILY MEMBER"/>
    <property type="match status" value="1"/>
</dbReference>
<protein>
    <submittedName>
        <fullName evidence="4">DEAD/DEAH box helicase</fullName>
        <ecNumber evidence="4">3.6.4.-</ecNumber>
    </submittedName>
</protein>
<dbReference type="InterPro" id="IPR038718">
    <property type="entry name" value="SNF2-like_sf"/>
</dbReference>
<dbReference type="EC" id="3.6.4.-" evidence="4"/>
<dbReference type="Pfam" id="PF00176">
    <property type="entry name" value="SNF2-rel_dom"/>
    <property type="match status" value="1"/>
</dbReference>
<dbReference type="SMART" id="SM00490">
    <property type="entry name" value="HELICc"/>
    <property type="match status" value="1"/>
</dbReference>
<feature type="domain" description="Helicase C-terminal" evidence="3">
    <location>
        <begin position="287"/>
        <end position="440"/>
    </location>
</feature>
<keyword evidence="4" id="KW-0067">ATP-binding</keyword>
<feature type="domain" description="Helicase ATP-binding" evidence="2">
    <location>
        <begin position="1"/>
        <end position="161"/>
    </location>
</feature>
<keyword evidence="4" id="KW-0547">Nucleotide-binding</keyword>
<keyword evidence="5" id="KW-1185">Reference proteome</keyword>
<dbReference type="GO" id="GO:0004386">
    <property type="term" value="F:helicase activity"/>
    <property type="evidence" value="ECO:0007669"/>
    <property type="project" value="UniProtKB-KW"/>
</dbReference>
<sequence length="444" mass="49737">MSGAGLLMEMGTGKTLTAIGIAGRGYLNGLINRVLIVAPKSVVAVWQEEFTKFAAFDYVLAVLEGDGKKKAGVLQQLKGTGLQVAVVNYESSWRLEPELAKWQPDFIICDESSRIKNPQAKQSKALHRLAKTAKYRLILTGTPIPNNPLDFFSQYKFIDEQIFGPSYYAFRARYAVMGGYGNHQIKGYKNLAELVRKAHSIAFRVTKAEALELPETVDEIRYITLENRAAKVYTELERDSYTELAKGEVTTRNILTRLLRLQQVTGGFIRDDAGCAVEQVSDSKLLTLEDVIDDILDAGKKVVVFARFIPEIDAICRKLERKGLQGAVITGAVKNRAEQVRRFQEEADCRVFIAQIQTAGLGITLTAADTAVFYSLDFNYANYSQARARIHRIGQRNNCLYIHLVAKNTIDEQILRALQRKEDIAKTLVDNWKTLFAKEDVEVG</sequence>
<comment type="caution">
    <text evidence="4">The sequence shown here is derived from an EMBL/GenBank/DDBJ whole genome shotgun (WGS) entry which is preliminary data.</text>
</comment>
<dbReference type="InterPro" id="IPR049730">
    <property type="entry name" value="SNF2/RAD54-like_C"/>
</dbReference>
<evidence type="ECO:0000256" key="1">
    <source>
        <dbReference type="ARBA" id="ARBA00022801"/>
    </source>
</evidence>
<dbReference type="PROSITE" id="PS51194">
    <property type="entry name" value="HELICASE_CTER"/>
    <property type="match status" value="1"/>
</dbReference>
<proteinExistence type="predicted"/>
<dbReference type="PROSITE" id="PS51192">
    <property type="entry name" value="HELICASE_ATP_BIND_1"/>
    <property type="match status" value="1"/>
</dbReference>
<reference evidence="4 5" key="1">
    <citation type="submission" date="2023-07" db="EMBL/GenBank/DDBJ databases">
        <title>The novel representative of Negativicutes class, Anaeroselena agilis gen. nov. sp. nov.</title>
        <authorList>
            <person name="Prokofeva M.I."/>
            <person name="Elcheninov A.G."/>
            <person name="Klyukina A."/>
            <person name="Kublanov I.V."/>
            <person name="Frolov E.N."/>
            <person name="Podosokorskaya O.A."/>
        </authorList>
    </citation>
    <scope>NUCLEOTIDE SEQUENCE [LARGE SCALE GENOMIC DNA]</scope>
    <source>
        <strain evidence="4 5">4137-cl</strain>
    </source>
</reference>
<keyword evidence="1 4" id="KW-0378">Hydrolase</keyword>
<evidence type="ECO:0000259" key="3">
    <source>
        <dbReference type="PROSITE" id="PS51194"/>
    </source>
</evidence>
<dbReference type="Pfam" id="PF00271">
    <property type="entry name" value="Helicase_C"/>
    <property type="match status" value="1"/>
</dbReference>
<organism evidence="4 5">
    <name type="scientific">Anaeroselena agilis</name>
    <dbReference type="NCBI Taxonomy" id="3063788"/>
    <lineage>
        <taxon>Bacteria</taxon>
        <taxon>Bacillati</taxon>
        <taxon>Bacillota</taxon>
        <taxon>Negativicutes</taxon>
        <taxon>Acetonemataceae</taxon>
        <taxon>Anaeroselena</taxon>
    </lineage>
</organism>
<dbReference type="Proteomes" id="UP001254848">
    <property type="component" value="Unassembled WGS sequence"/>
</dbReference>